<accession>A0A1B2AD51</accession>
<dbReference type="OrthoDB" id="9788068at2"/>
<dbReference type="GO" id="GO:0006528">
    <property type="term" value="P:asparagine metabolic process"/>
    <property type="evidence" value="ECO:0007669"/>
    <property type="project" value="InterPro"/>
</dbReference>
<dbReference type="Gene3D" id="3.40.50.40">
    <property type="match status" value="1"/>
</dbReference>
<dbReference type="KEGG" id="ado:A6F68_01560"/>
<dbReference type="STRING" id="692370.A6F68_01560"/>
<dbReference type="Proteomes" id="UP000092932">
    <property type="component" value="Chromosome"/>
</dbReference>
<feature type="active site" description="O-isoaspartyl threonine intermediate" evidence="3">
    <location>
        <position position="14"/>
    </location>
</feature>
<dbReference type="CDD" id="cd08964">
    <property type="entry name" value="L-asparaginase_II"/>
    <property type="match status" value="1"/>
</dbReference>
<dbReference type="InterPro" id="IPR027473">
    <property type="entry name" value="L-asparaginase_C"/>
</dbReference>
<gene>
    <name evidence="8" type="primary">ansA</name>
    <name evidence="8" type="ORF">A6F68_01560</name>
</gene>
<dbReference type="Pfam" id="PF17763">
    <property type="entry name" value="Asparaginase_C"/>
    <property type="match status" value="1"/>
</dbReference>
<dbReference type="Pfam" id="PF00710">
    <property type="entry name" value="Asparaginase"/>
    <property type="match status" value="1"/>
</dbReference>
<keyword evidence="2 8" id="KW-0378">Hydrolase</keyword>
<dbReference type="PANTHER" id="PTHR11707:SF28">
    <property type="entry name" value="60 KDA LYSOPHOSPHOLIPASE"/>
    <property type="match status" value="1"/>
</dbReference>
<dbReference type="PROSITE" id="PS00144">
    <property type="entry name" value="ASN_GLN_ASE_1"/>
    <property type="match status" value="1"/>
</dbReference>
<dbReference type="PANTHER" id="PTHR11707">
    <property type="entry name" value="L-ASPARAGINASE"/>
    <property type="match status" value="1"/>
</dbReference>
<evidence type="ECO:0000256" key="3">
    <source>
        <dbReference type="PIRSR" id="PIRSR001220-1"/>
    </source>
</evidence>
<feature type="binding site" evidence="4">
    <location>
        <position position="60"/>
    </location>
    <ligand>
        <name>substrate</name>
    </ligand>
</feature>
<organism evidence="8 9">
    <name type="scientific">Tsuneonella dongtanensis</name>
    <dbReference type="NCBI Taxonomy" id="692370"/>
    <lineage>
        <taxon>Bacteria</taxon>
        <taxon>Pseudomonadati</taxon>
        <taxon>Pseudomonadota</taxon>
        <taxon>Alphaproteobacteria</taxon>
        <taxon>Sphingomonadales</taxon>
        <taxon>Erythrobacteraceae</taxon>
        <taxon>Tsuneonella</taxon>
    </lineage>
</organism>
<feature type="domain" description="Asparaginase/glutaminase C-terminal" evidence="7">
    <location>
        <begin position="214"/>
        <end position="322"/>
    </location>
</feature>
<dbReference type="Gene3D" id="3.40.50.1170">
    <property type="entry name" value="L-asparaginase, N-terminal domain"/>
    <property type="match status" value="1"/>
</dbReference>
<dbReference type="InterPro" id="IPR004550">
    <property type="entry name" value="AsnASE_II"/>
</dbReference>
<sequence>MDTPRIRILATGGTIAGSAGSAIERGYRPGQIGVAELLGAAETLGLDAAFAGRDIAAIGSQDIGWPQWDALHREIVAAMADDGVDGVIVTHGTDTAEETAFLLDLTLPAGKPVVLVGAMRPADAVGSDGMRNLANAVRVAGDTAAAGRGVLVVMSDQVFAAIDVRKAATGGAEAFRGFPRGPIGNVTPTSLDWFGPPDRSGRGARFAWPDALPKVAILHAYAGMDADAVGCSLGNGAAGLVLAGLGQGNAPGPVIEALAISGVPVVRSSRVDQGSVDRNLEVDDDRYGFVAARGLGPAKSRILLQVLLASGMRDPARMQEEFDRR</sequence>
<dbReference type="InterPro" id="IPR027474">
    <property type="entry name" value="L-asparaginase_N"/>
</dbReference>
<dbReference type="SUPFAM" id="SSF53774">
    <property type="entry name" value="Glutaminase/Asparaginase"/>
    <property type="match status" value="1"/>
</dbReference>
<dbReference type="PROSITE" id="PS51732">
    <property type="entry name" value="ASN_GLN_ASE_3"/>
    <property type="match status" value="1"/>
</dbReference>
<feature type="active site" evidence="5">
    <location>
        <position position="14"/>
    </location>
</feature>
<dbReference type="RefSeq" id="WP_067678163.1">
    <property type="nucleotide sequence ID" value="NZ_CP016591.1"/>
</dbReference>
<dbReference type="InterPro" id="IPR040919">
    <property type="entry name" value="Asparaginase_C"/>
</dbReference>
<dbReference type="InterPro" id="IPR006034">
    <property type="entry name" value="Asparaginase/glutaminase-like"/>
</dbReference>
<evidence type="ECO:0000256" key="4">
    <source>
        <dbReference type="PIRSR" id="PIRSR001220-2"/>
    </source>
</evidence>
<dbReference type="SMART" id="SM00870">
    <property type="entry name" value="Asparaginase"/>
    <property type="match status" value="1"/>
</dbReference>
<keyword evidence="9" id="KW-1185">Reference proteome</keyword>
<dbReference type="PRINTS" id="PR00139">
    <property type="entry name" value="ASNGLNASE"/>
</dbReference>
<dbReference type="InterPro" id="IPR036152">
    <property type="entry name" value="Asp/glu_Ase-like_sf"/>
</dbReference>
<name>A0A1B2AD51_9SPHN</name>
<evidence type="ECO:0000259" key="7">
    <source>
        <dbReference type="Pfam" id="PF17763"/>
    </source>
</evidence>
<reference evidence="8 9" key="1">
    <citation type="submission" date="2016-07" db="EMBL/GenBank/DDBJ databases">
        <title>Complete genome sequence of Altererythrobacter dongtanensis KCTC 22672, a type strain with esterase isolated from tidal flat.</title>
        <authorList>
            <person name="Cheng H."/>
            <person name="Wu Y.-H."/>
            <person name="Zhou P."/>
            <person name="Huo Y.-Y."/>
            <person name="Wang C.-S."/>
            <person name="Xu X.-W."/>
        </authorList>
    </citation>
    <scope>NUCLEOTIDE SEQUENCE [LARGE SCALE GENOMIC DNA]</scope>
    <source>
        <strain evidence="8 9">KCTC 22672</strain>
    </source>
</reference>
<dbReference type="InterPro" id="IPR020827">
    <property type="entry name" value="Asparaginase/glutaminase_AS1"/>
</dbReference>
<feature type="binding site" evidence="4">
    <location>
        <begin position="93"/>
        <end position="94"/>
    </location>
    <ligand>
        <name>substrate</name>
    </ligand>
</feature>
<evidence type="ECO:0000313" key="8">
    <source>
        <dbReference type="EMBL" id="ANY20073.1"/>
    </source>
</evidence>
<dbReference type="PIRSF" id="PIRSF500176">
    <property type="entry name" value="L_ASNase"/>
    <property type="match status" value="1"/>
</dbReference>
<dbReference type="GO" id="GO:0004067">
    <property type="term" value="F:asparaginase activity"/>
    <property type="evidence" value="ECO:0007669"/>
    <property type="project" value="UniProtKB-UniRule"/>
</dbReference>
<proteinExistence type="inferred from homology"/>
<comment type="similarity">
    <text evidence="1">Belongs to the asparaginase 1 family.</text>
</comment>
<dbReference type="EMBL" id="CP016591">
    <property type="protein sequence ID" value="ANY20073.1"/>
    <property type="molecule type" value="Genomic_DNA"/>
</dbReference>
<dbReference type="PIRSF" id="PIRSF001220">
    <property type="entry name" value="L-ASNase_gatD"/>
    <property type="match status" value="1"/>
</dbReference>
<dbReference type="PATRIC" id="fig|692370.5.peg.1573"/>
<evidence type="ECO:0000256" key="5">
    <source>
        <dbReference type="PROSITE-ProRule" id="PRU10099"/>
    </source>
</evidence>
<dbReference type="AlphaFoldDB" id="A0A1B2AD51"/>
<evidence type="ECO:0000256" key="1">
    <source>
        <dbReference type="ARBA" id="ARBA00010518"/>
    </source>
</evidence>
<dbReference type="InterPro" id="IPR037152">
    <property type="entry name" value="L-asparaginase_N_sf"/>
</dbReference>
<dbReference type="FunFam" id="3.40.50.1170:FF:000001">
    <property type="entry name" value="L-asparaginase 2"/>
    <property type="match status" value="1"/>
</dbReference>
<evidence type="ECO:0000313" key="9">
    <source>
        <dbReference type="Proteomes" id="UP000092932"/>
    </source>
</evidence>
<protein>
    <submittedName>
        <fullName evidence="8">Putative L-asparaginase</fullName>
        <ecNumber evidence="8">3.5.1.1</ecNumber>
    </submittedName>
</protein>
<evidence type="ECO:0000256" key="2">
    <source>
        <dbReference type="ARBA" id="ARBA00022801"/>
    </source>
</evidence>
<evidence type="ECO:0000259" key="6">
    <source>
        <dbReference type="Pfam" id="PF00710"/>
    </source>
</evidence>
<dbReference type="EC" id="3.5.1.1" evidence="8"/>
<feature type="domain" description="L-asparaginase N-terminal" evidence="6">
    <location>
        <begin position="5"/>
        <end position="195"/>
    </location>
</feature>